<comment type="caution">
    <text evidence="2">The sequence shown here is derived from an EMBL/GenBank/DDBJ whole genome shotgun (WGS) entry which is preliminary data.</text>
</comment>
<accession>A0AAE1VVN9</accession>
<evidence type="ECO:0000313" key="3">
    <source>
        <dbReference type="Proteomes" id="UP001291623"/>
    </source>
</evidence>
<proteinExistence type="predicted"/>
<sequence length="237" mass="27141">MNLNNDHIRTALYESLGLMSEDSLMNEDNEFNTDLVASHNDGEDTHMDGQAEETSAYSGESEEVYSDEQILAGPMRGMFFKSVESLFRFYKRHAKMREFCVLKRTLSSCYATFVCDKSRKPTNQKHTNSIECKARVNNVRKRNGSWMVTKVCRDHIHQLDSSLSRHMVGHRSISKSVKRILEANDRVGLRPCKSVTNGRYKAAKNEFNSIVLGSITTEEFEHRRGELIEKYGQQGSD</sequence>
<dbReference type="PANTHER" id="PTHR47718">
    <property type="entry name" value="OS01G0519700 PROTEIN"/>
    <property type="match status" value="1"/>
</dbReference>
<dbReference type="PANTHER" id="PTHR47718:SF17">
    <property type="entry name" value="PROTEIN FAR1-RELATED SEQUENCE 5-LIKE"/>
    <property type="match status" value="1"/>
</dbReference>
<keyword evidence="3" id="KW-1185">Reference proteome</keyword>
<name>A0AAE1VVN9_9SOLA</name>
<evidence type="ECO:0008006" key="4">
    <source>
        <dbReference type="Google" id="ProtNLM"/>
    </source>
</evidence>
<feature type="compositionally biased region" description="Basic and acidic residues" evidence="1">
    <location>
        <begin position="40"/>
        <end position="49"/>
    </location>
</feature>
<dbReference type="AlphaFoldDB" id="A0AAE1VVN9"/>
<protein>
    <recommendedName>
        <fullName evidence="4">Protein FAR1-RELATED SEQUENCE</fullName>
    </recommendedName>
</protein>
<reference evidence="2" key="1">
    <citation type="submission" date="2023-12" db="EMBL/GenBank/DDBJ databases">
        <title>Genome assembly of Anisodus tanguticus.</title>
        <authorList>
            <person name="Wang Y.-J."/>
        </authorList>
    </citation>
    <scope>NUCLEOTIDE SEQUENCE</scope>
    <source>
        <strain evidence="2">KB-2021</strain>
        <tissue evidence="2">Leaf</tissue>
    </source>
</reference>
<feature type="region of interest" description="Disordered" evidence="1">
    <location>
        <begin position="38"/>
        <end position="61"/>
    </location>
</feature>
<organism evidence="2 3">
    <name type="scientific">Anisodus tanguticus</name>
    <dbReference type="NCBI Taxonomy" id="243964"/>
    <lineage>
        <taxon>Eukaryota</taxon>
        <taxon>Viridiplantae</taxon>
        <taxon>Streptophyta</taxon>
        <taxon>Embryophyta</taxon>
        <taxon>Tracheophyta</taxon>
        <taxon>Spermatophyta</taxon>
        <taxon>Magnoliopsida</taxon>
        <taxon>eudicotyledons</taxon>
        <taxon>Gunneridae</taxon>
        <taxon>Pentapetalae</taxon>
        <taxon>asterids</taxon>
        <taxon>lamiids</taxon>
        <taxon>Solanales</taxon>
        <taxon>Solanaceae</taxon>
        <taxon>Solanoideae</taxon>
        <taxon>Hyoscyameae</taxon>
        <taxon>Anisodus</taxon>
    </lineage>
</organism>
<dbReference type="EMBL" id="JAVYJV010000003">
    <property type="protein sequence ID" value="KAK4375759.1"/>
    <property type="molecule type" value="Genomic_DNA"/>
</dbReference>
<dbReference type="Proteomes" id="UP001291623">
    <property type="component" value="Unassembled WGS sequence"/>
</dbReference>
<evidence type="ECO:0000256" key="1">
    <source>
        <dbReference type="SAM" id="MobiDB-lite"/>
    </source>
</evidence>
<gene>
    <name evidence="2" type="ORF">RND71_006436</name>
</gene>
<evidence type="ECO:0000313" key="2">
    <source>
        <dbReference type="EMBL" id="KAK4375759.1"/>
    </source>
</evidence>